<dbReference type="InterPro" id="IPR005546">
    <property type="entry name" value="Autotransporte_beta"/>
</dbReference>
<name>A0AB39V5D8_9FUSO</name>
<sequence>MKKTKKLMLIVFSLVAIASCSSNQKVDFDSLLPSYVGENLKDPSIYNNFTPTRSTAKRLVSTDLTPFQDKFKAVGFDYVGESTDNGASTSKSNYSVNKNQIGFSLNNRGCRKNFCLLNIAGQTTMNVNPGGVAIELHYSDVGIDVNDLIGFIKVYLNDFIRNGNNLSLNMQPGSILFLISEDSQKLTSIDKVSNLSDILDIPASSRPSISGTNFRILGFNNSSIFVDRDVNLDNPDDTYNQLITYNSTYFVQKNVKIEGTKDNQIGIKNEFRLNIPIGSDYSINSGTISLKGNNSIGAYGVYSGFTNNGKIIVGNNSTGIYWISDSKLSEVLGRGILPPRIENGAAVEGGLIKIGENSTGIHFDSRDGNGIVRNEASGAIRSISNNAIGITVKGNFDFSPYLKSYDRILGPGYTAKNGGEITLLGDKSIGIYASGTGSYNIINIDSNDGNPKNGGRIIIGKSFDRNNPSIGMYSDNPKASLVNNGLIQIGENSVGMAGVGTMINETKGTIKITENGGIGMHLGENSVGVNNGTITTVGSPKDAIGVVVGKDSEFTNNGTIHIDSAGGAGIVIAGGVVKNYGNIEVSGGAVKSRTDSTYTVKVLSNRARPVGSDLGVYVDTLGRTKPIEGLSNLGLKNADLLIGAEATEKTNATEVTVGNDVLDPFNKSIEASNIGNWNVKTGSLVWEADSEIKDNKISKVTLKKQSYAKFADSETTEEVAKGLDEKYTETAVDSKDKEVFNYLNTLNDRKLLAKTYKEIYGNQYINVQQRIAQTDNILDNKLSDLQRENSDKSGHHVSTFFNKDKHEARTPEIANTNSSAYGISYLFNNADAKQGIYAGTVINNFKFKDNGKSKENVTMFKLGAYKTFDLNNLEWTLSGDGFVSQNNMKRRFVTGNNVYENKADYNAYGFALKNELGKTFSIGENVTVKPYAALKLGYGRFSKIKEKNGTLNIEVKGNDFYSMKPSAGVEFGYSNPITANTKFKASLGLGYEHELGKIEDNVNKSKFVNTNTKINLKGAKDERRGNFKSNVKVGFEAGNFDFTVNGGYDTKDKNAHAGVGLGVSF</sequence>
<evidence type="ECO:0000259" key="2">
    <source>
        <dbReference type="PROSITE" id="PS51208"/>
    </source>
</evidence>
<proteinExistence type="predicted"/>
<dbReference type="PROSITE" id="PS51208">
    <property type="entry name" value="AUTOTRANSPORTER"/>
    <property type="match status" value="1"/>
</dbReference>
<keyword evidence="1" id="KW-0732">Signal</keyword>
<dbReference type="Pfam" id="PF03797">
    <property type="entry name" value="Autotransporter"/>
    <property type="match status" value="1"/>
</dbReference>
<dbReference type="InterPro" id="IPR036709">
    <property type="entry name" value="Autotransporte_beta_dom_sf"/>
</dbReference>
<dbReference type="PROSITE" id="PS51257">
    <property type="entry name" value="PROKAR_LIPOPROTEIN"/>
    <property type="match status" value="1"/>
</dbReference>
<gene>
    <name evidence="3" type="ORF">AB8B28_04045</name>
</gene>
<feature type="domain" description="Autotransporter" evidence="2">
    <location>
        <begin position="785"/>
        <end position="1065"/>
    </location>
</feature>
<dbReference type="AlphaFoldDB" id="A0AB39V5D8"/>
<dbReference type="SUPFAM" id="SSF103515">
    <property type="entry name" value="Autotransporter"/>
    <property type="match status" value="1"/>
</dbReference>
<protein>
    <submittedName>
        <fullName evidence="3">Autotransporter domain-containing protein</fullName>
    </submittedName>
</protein>
<organism evidence="3">
    <name type="scientific">Leptotrichia alba</name>
    <dbReference type="NCBI Taxonomy" id="3239304"/>
    <lineage>
        <taxon>Bacteria</taxon>
        <taxon>Fusobacteriati</taxon>
        <taxon>Fusobacteriota</taxon>
        <taxon>Fusobacteriia</taxon>
        <taxon>Fusobacteriales</taxon>
        <taxon>Leptotrichiaceae</taxon>
        <taxon>Leptotrichia</taxon>
    </lineage>
</organism>
<dbReference type="RefSeq" id="WP_369716948.1">
    <property type="nucleotide sequence ID" value="NZ_CP165647.1"/>
</dbReference>
<feature type="signal peptide" evidence="1">
    <location>
        <begin position="1"/>
        <end position="18"/>
    </location>
</feature>
<dbReference type="SMART" id="SM00869">
    <property type="entry name" value="Autotransporter"/>
    <property type="match status" value="1"/>
</dbReference>
<accession>A0AB39V5D8</accession>
<reference evidence="3" key="1">
    <citation type="submission" date="2024-07" db="EMBL/GenBank/DDBJ databases">
        <authorList>
            <person name="Li X.-J."/>
            <person name="Wang X."/>
        </authorList>
    </citation>
    <scope>NUCLEOTIDE SEQUENCE</scope>
    <source>
        <strain evidence="3">HSP-536</strain>
    </source>
</reference>
<dbReference type="EMBL" id="CP165647">
    <property type="protein sequence ID" value="XDU63034.1"/>
    <property type="molecule type" value="Genomic_DNA"/>
</dbReference>
<dbReference type="Gene3D" id="2.40.128.130">
    <property type="entry name" value="Autotransporter beta-domain"/>
    <property type="match status" value="1"/>
</dbReference>
<evidence type="ECO:0000313" key="3">
    <source>
        <dbReference type="EMBL" id="XDU63034.1"/>
    </source>
</evidence>
<feature type="chain" id="PRO_5044347699" evidence="1">
    <location>
        <begin position="19"/>
        <end position="1065"/>
    </location>
</feature>
<dbReference type="KEGG" id="lala:AB8B28_04045"/>
<evidence type="ECO:0000256" key="1">
    <source>
        <dbReference type="SAM" id="SignalP"/>
    </source>
</evidence>